<protein>
    <submittedName>
        <fullName evidence="1">Uncharacterized protein</fullName>
    </submittedName>
</protein>
<accession>A0A401WEX2</accession>
<comment type="caution">
    <text evidence="1">The sequence shown here is derived from an EMBL/GenBank/DDBJ whole genome shotgun (WGS) entry which is preliminary data.</text>
</comment>
<sequence>MTRRRPAQVRGGLAARRPAAFTVVDGLDAAAQLDVRALERSRLTPGAVAQALESWRQQVRLPRRYVADTAYYGCPCCCDGGHGRTELELALHALPRRSARQLRALVEPLDRTFLARTLPDPHAPEDRPWWERRC</sequence>
<evidence type="ECO:0000313" key="2">
    <source>
        <dbReference type="Proteomes" id="UP000286746"/>
    </source>
</evidence>
<proteinExistence type="predicted"/>
<keyword evidence="2" id="KW-1185">Reference proteome</keyword>
<dbReference type="AlphaFoldDB" id="A0A401WEX2"/>
<organism evidence="1 2">
    <name type="scientific">Streptomyces paromomycinus</name>
    <name type="common">Streptomyces rimosus subsp. paromomycinus</name>
    <dbReference type="NCBI Taxonomy" id="92743"/>
    <lineage>
        <taxon>Bacteria</taxon>
        <taxon>Bacillati</taxon>
        <taxon>Actinomycetota</taxon>
        <taxon>Actinomycetes</taxon>
        <taxon>Kitasatosporales</taxon>
        <taxon>Streptomycetaceae</taxon>
        <taxon>Streptomyces</taxon>
    </lineage>
</organism>
<name>A0A401WEX2_STREY</name>
<gene>
    <name evidence="1" type="ORF">GKJPGBOP_07661</name>
</gene>
<dbReference type="EMBL" id="BHZD01000001">
    <property type="protein sequence ID" value="GCD47867.1"/>
    <property type="molecule type" value="Genomic_DNA"/>
</dbReference>
<evidence type="ECO:0000313" key="1">
    <source>
        <dbReference type="EMBL" id="GCD47867.1"/>
    </source>
</evidence>
<dbReference type="RefSeq" id="WP_125057889.1">
    <property type="nucleotide sequence ID" value="NZ_BHZD01000001.1"/>
</dbReference>
<reference evidence="1 2" key="1">
    <citation type="submission" date="2018-11" db="EMBL/GenBank/DDBJ databases">
        <title>Whole genome sequence of Streptomyces paromomycinus NBRC 15454(T).</title>
        <authorList>
            <person name="Komaki H."/>
            <person name="Tamura T."/>
        </authorList>
    </citation>
    <scope>NUCLEOTIDE SEQUENCE [LARGE SCALE GENOMIC DNA]</scope>
    <source>
        <strain evidence="1 2">NBRC 15454</strain>
    </source>
</reference>
<dbReference type="Proteomes" id="UP000286746">
    <property type="component" value="Unassembled WGS sequence"/>
</dbReference>